<keyword evidence="1" id="KW-0472">Membrane</keyword>
<feature type="transmembrane region" description="Helical" evidence="1">
    <location>
        <begin position="180"/>
        <end position="203"/>
    </location>
</feature>
<feature type="transmembrane region" description="Helical" evidence="1">
    <location>
        <begin position="6"/>
        <end position="30"/>
    </location>
</feature>
<dbReference type="AlphaFoldDB" id="A0A1M6B4D8"/>
<evidence type="ECO:0000256" key="1">
    <source>
        <dbReference type="SAM" id="Phobius"/>
    </source>
</evidence>
<dbReference type="RefSeq" id="WP_073308352.1">
    <property type="nucleotide sequence ID" value="NZ_FQZI01000001.1"/>
</dbReference>
<dbReference type="OrthoDB" id="1261310at2"/>
<keyword evidence="1" id="KW-1133">Transmembrane helix</keyword>
<keyword evidence="1" id="KW-0812">Transmembrane</keyword>
<gene>
    <name evidence="2" type="ORF">SAMN05444363_0547</name>
</gene>
<reference evidence="3" key="1">
    <citation type="submission" date="2016-11" db="EMBL/GenBank/DDBJ databases">
        <authorList>
            <person name="Varghese N."/>
            <person name="Submissions S."/>
        </authorList>
    </citation>
    <scope>NUCLEOTIDE SEQUENCE [LARGE SCALE GENOMIC DNA]</scope>
    <source>
        <strain evidence="3">DSM 18829</strain>
    </source>
</reference>
<dbReference type="EMBL" id="FQZI01000001">
    <property type="protein sequence ID" value="SHI43468.1"/>
    <property type="molecule type" value="Genomic_DNA"/>
</dbReference>
<dbReference type="STRING" id="415425.SAMN05444363_0547"/>
<keyword evidence="3" id="KW-1185">Reference proteome</keyword>
<organism evidence="2 3">
    <name type="scientific">Flavobacterium terrae</name>
    <dbReference type="NCBI Taxonomy" id="415425"/>
    <lineage>
        <taxon>Bacteria</taxon>
        <taxon>Pseudomonadati</taxon>
        <taxon>Bacteroidota</taxon>
        <taxon>Flavobacteriia</taxon>
        <taxon>Flavobacteriales</taxon>
        <taxon>Flavobacteriaceae</taxon>
        <taxon>Flavobacterium</taxon>
    </lineage>
</organism>
<evidence type="ECO:0000313" key="3">
    <source>
        <dbReference type="Proteomes" id="UP000184488"/>
    </source>
</evidence>
<protein>
    <submittedName>
        <fullName evidence="2">Uncharacterized protein</fullName>
    </submittedName>
</protein>
<proteinExistence type="predicted"/>
<feature type="transmembrane region" description="Helical" evidence="1">
    <location>
        <begin position="42"/>
        <end position="66"/>
    </location>
</feature>
<evidence type="ECO:0000313" key="2">
    <source>
        <dbReference type="EMBL" id="SHI43468.1"/>
    </source>
</evidence>
<accession>A0A1M6B4D8</accession>
<name>A0A1M6B4D8_9FLAO</name>
<sequence>MGPIFAIVIHLVLIAILSVILSIPASILTYVLSKQGKKRKAIIAFCSPFIWLYSIYLLAFIGSIFVSEIKNVDEGIGDYWYAPINEKYKISFIDLPEQAFIENEETEIIADIDEVQLIENSFIGNTFDNKFFHLNLKTNKVTKVNTEKELQVLVKNQKIQFIKAYDFYNQKRWEVAGTSYIIVGVISLLFSSCLVLLFVKLTLKGFSYLKKYNP</sequence>
<dbReference type="Proteomes" id="UP000184488">
    <property type="component" value="Unassembled WGS sequence"/>
</dbReference>